<feature type="region of interest" description="Disordered" evidence="1">
    <location>
        <begin position="306"/>
        <end position="329"/>
    </location>
</feature>
<proteinExistence type="predicted"/>
<dbReference type="Pfam" id="PF24634">
    <property type="entry name" value="DUF7631"/>
    <property type="match status" value="1"/>
</dbReference>
<dbReference type="PANTHER" id="PTHR11319">
    <property type="entry name" value="G PROTEIN-COUPLED RECEPTOR-RELATED"/>
    <property type="match status" value="1"/>
</dbReference>
<feature type="transmembrane region" description="Helical" evidence="2">
    <location>
        <begin position="659"/>
        <end position="677"/>
    </location>
</feature>
<gene>
    <name evidence="6" type="ORF">IE077_000149</name>
</gene>
<evidence type="ECO:0000256" key="2">
    <source>
        <dbReference type="SAM" id="Phobius"/>
    </source>
</evidence>
<evidence type="ECO:0000259" key="3">
    <source>
        <dbReference type="Pfam" id="PF07699"/>
    </source>
</evidence>
<dbReference type="InterPro" id="IPR056048">
    <property type="entry name" value="CRMPA/B-like_DUF7631"/>
</dbReference>
<accession>A0ABQ7J6A6</accession>
<dbReference type="Pfam" id="PF24633">
    <property type="entry name" value="DUF7630"/>
    <property type="match status" value="1"/>
</dbReference>
<evidence type="ECO:0000259" key="5">
    <source>
        <dbReference type="Pfam" id="PF24634"/>
    </source>
</evidence>
<comment type="caution">
    <text evidence="6">The sequence shown here is derived from an EMBL/GenBank/DDBJ whole genome shotgun (WGS) entry which is preliminary data.</text>
</comment>
<protein>
    <submittedName>
        <fullName evidence="6">GCC2 and GCC3 domain-containing protein</fullName>
    </submittedName>
</protein>
<dbReference type="Gene3D" id="2.10.50.10">
    <property type="entry name" value="Tumor Necrosis Factor Receptor, subunit A, domain 2"/>
    <property type="match status" value="2"/>
</dbReference>
<feature type="region of interest" description="Disordered" evidence="1">
    <location>
        <begin position="1476"/>
        <end position="1508"/>
    </location>
</feature>
<evidence type="ECO:0000313" key="6">
    <source>
        <dbReference type="EMBL" id="KAF8819220.1"/>
    </source>
</evidence>
<evidence type="ECO:0000259" key="4">
    <source>
        <dbReference type="Pfam" id="PF24633"/>
    </source>
</evidence>
<keyword evidence="7" id="KW-1185">Reference proteome</keyword>
<evidence type="ECO:0000313" key="7">
    <source>
        <dbReference type="Proteomes" id="UP000823046"/>
    </source>
</evidence>
<feature type="region of interest" description="Disordered" evidence="1">
    <location>
        <begin position="1523"/>
        <end position="1601"/>
    </location>
</feature>
<keyword evidence="2" id="KW-1133">Transmembrane helix</keyword>
<name>A0ABQ7J6A6_9APIC</name>
<feature type="transmembrane region" description="Helical" evidence="2">
    <location>
        <begin position="822"/>
        <end position="841"/>
    </location>
</feature>
<feature type="transmembrane region" description="Helical" evidence="2">
    <location>
        <begin position="875"/>
        <end position="900"/>
    </location>
</feature>
<feature type="transmembrane region" description="Helical" evidence="2">
    <location>
        <begin position="624"/>
        <end position="647"/>
    </location>
</feature>
<feature type="transmembrane region" description="Helical" evidence="2">
    <location>
        <begin position="991"/>
        <end position="1013"/>
    </location>
</feature>
<feature type="compositionally biased region" description="Polar residues" evidence="1">
    <location>
        <begin position="1494"/>
        <end position="1506"/>
    </location>
</feature>
<feature type="transmembrane region" description="Helical" evidence="2">
    <location>
        <begin position="1019"/>
        <end position="1040"/>
    </location>
</feature>
<dbReference type="Proteomes" id="UP000823046">
    <property type="component" value="Unassembled WGS sequence"/>
</dbReference>
<dbReference type="InterPro" id="IPR011641">
    <property type="entry name" value="Tyr-kin_ephrin_A/B_rcpt-like"/>
</dbReference>
<keyword evidence="2" id="KW-0472">Membrane</keyword>
<dbReference type="Pfam" id="PF07699">
    <property type="entry name" value="Ephrin_rec_like"/>
    <property type="match status" value="1"/>
</dbReference>
<dbReference type="EMBL" id="JADAQX010000880">
    <property type="protein sequence ID" value="KAF8819220.1"/>
    <property type="molecule type" value="Genomic_DNA"/>
</dbReference>
<dbReference type="SMART" id="SM01411">
    <property type="entry name" value="Ephrin_rec_like"/>
    <property type="match status" value="3"/>
</dbReference>
<feature type="domain" description="Tyrosine-protein kinase ephrin type A/B receptor-like" evidence="3">
    <location>
        <begin position="213"/>
        <end position="254"/>
    </location>
</feature>
<dbReference type="PANTHER" id="PTHR11319:SF35">
    <property type="entry name" value="OUTER MEMBRANE PROTEIN PMPC-RELATED"/>
    <property type="match status" value="1"/>
</dbReference>
<feature type="domain" description="DUF7631" evidence="5">
    <location>
        <begin position="469"/>
        <end position="514"/>
    </location>
</feature>
<reference evidence="6 7" key="1">
    <citation type="journal article" date="2020" name="bioRxiv">
        <title>Metabolic contributions of an alphaproteobacterial endosymbiont in the apicomplexan Cardiosporidium cionae.</title>
        <authorList>
            <person name="Hunter E.S."/>
            <person name="Paight C.J."/>
            <person name="Lane C.E."/>
        </authorList>
    </citation>
    <scope>NUCLEOTIDE SEQUENCE [LARGE SCALE GENOMIC DNA]</scope>
    <source>
        <strain evidence="6">ESH_2018</strain>
    </source>
</reference>
<dbReference type="InterPro" id="IPR056047">
    <property type="entry name" value="CRMPA-like_DUF7630"/>
</dbReference>
<keyword evidence="2" id="KW-0812">Transmembrane</keyword>
<feature type="domain" description="DUF7630" evidence="4">
    <location>
        <begin position="575"/>
        <end position="618"/>
    </location>
</feature>
<sequence>MQDSDTTCLPCPKNTFTERTGSTSLADCKVKRGFYYKGIHAINLDQIRKLEQLYDFSTDSTLSEACTQEKSLLWKKAASIASRIYSASLAQCKRECMRNLYCTGIIFFKGKRSLARFTAISAEATYNTHYWNCLLQFFEEPSIEIFTPTGKAKVVFSVPNLQEDRCPLHSYCPGGIFGEAMKCPPFSSTQNRGAYSIEHCLCEAGAETAKGTILGGCQLCPLGYYKNITANSPCVACPDSYTTSIEGAMSAYECACAPGYYYVPPLPHTPLTPHALNGSPSSSLPSLSSSSAVYLQLIAEVTRSQTGVPVGTHPPFTPSPSLSPSPFPPKEDPLTRVVDLGRCMPCLPHSYCPGLWGDPEHRRLHKLPQPCPKGSDITTETRNAETMDKCLCLPGYGQASEVAGIGSEDPQRCTPCLSGTYKRSHENTPCTGICMRSASSIEGAIYASQCFCDVGYYMVRDKKEPTLLSCQACIEGAVCPGGLRPPVMYQILSHPTFSDIHFADHIPPFPKKGYFGSLRYVKKQLSKLLERLETAYVEVNYRERTSVGLRQRTLQPEMDRMALDLYEDRFISISPCPNPTQCTGGINEACKEGARGYLCGECQQGYDKGYFESSCIACSQRGVLFGRFFLARLVLYLLTAMLVYASYNSQKTPMITHGALLRIWLNFIFFMTLYGTLPSTTASSLDIYIQLYQRLFAAPFLFLGSYFPFHCVLAFTQTADEAYQRAWYSQRILQMSLPLLDCLFYSFFTWIFYLIFLLLHKKRIQQVTKAIAVAKEEASSYQAIERVVSQMYSQVLWGMMHYLFPEGTSTKYRLRRFFQDLIPAYNIILFLHFPLLFVEFVQMSWCRSDTQNIAASDISMLLHLPSKLCNAKDSLFLLGVSLSSIGLLILCGLVAAWFFYELIIRTYQTVNRRLKLGFLLNGYRNQYCYYEAIQFTRKALIAVTLAAHVQLSPRGPSEYFKITCSLFLTSAALIAQLLLQPLDSRSYNLLNTAETFGLIVNLITALIFQGAYIYSFFKYVGLIPIALTITFHFWMLWMLLVEGGRFVIMRPSLVHLPVPWGWFNRLVRSLARMYIRGTAKVFYNYLTQDIVVEASVQRTWFRFSSFYKPQAVYLSVKKSMREYFCSIIAESMLHLVLTLNRDSIPGDWLDFTMRYAFAYCYWYRHQAAVMHSARVPRDVEELLSLKPSAFTELFSDSYSIRKSYQLRRGLAKLLTRSSNADARATTERNFVEMQPRFGEAEEEVINMMFDTAIFDDSAISLSELYIGVQSMFELPGTILLGLHARFQQKLSVAEFPTYYALLAETHEKEESVKFFGKALSEKMDVDPQNRLTEQQILKFCLTLERLVVLEEEKESLYAKIAGEKEAIRNRRSAAALAQRIKLNAHKQEGFEITTDDRVDITALEEEKKEDMLLELSRKTHRRHIQLVEATKTLEKAPSELIPLERKGTRWLPRIRRRNVRDVAEKVTQKRLMGIHKPTKGAAAPSEAGLESLEKSQSILPTPSSPAEETLDETIPLLSVDARAAPPSLSPSQPDAISPFLPPPDATDIIEAIENKDGPSEEDAAVSPTTHPSPRRLRVKQTPPIPQTGRRIKKIEKHNETP</sequence>
<feature type="transmembrane region" description="Helical" evidence="2">
    <location>
        <begin position="959"/>
        <end position="979"/>
    </location>
</feature>
<feature type="transmembrane region" description="Helical" evidence="2">
    <location>
        <begin position="737"/>
        <end position="759"/>
    </location>
</feature>
<evidence type="ECO:0000256" key="1">
    <source>
        <dbReference type="SAM" id="MobiDB-lite"/>
    </source>
</evidence>
<feature type="compositionally biased region" description="Pro residues" evidence="1">
    <location>
        <begin position="315"/>
        <end position="328"/>
    </location>
</feature>
<organism evidence="6 7">
    <name type="scientific">Cardiosporidium cionae</name>
    <dbReference type="NCBI Taxonomy" id="476202"/>
    <lineage>
        <taxon>Eukaryota</taxon>
        <taxon>Sar</taxon>
        <taxon>Alveolata</taxon>
        <taxon>Apicomplexa</taxon>
        <taxon>Aconoidasida</taxon>
        <taxon>Nephromycida</taxon>
        <taxon>Cardiosporidium</taxon>
    </lineage>
</organism>